<dbReference type="PANTHER" id="PTHR32212:SF454">
    <property type="entry name" value="F-BOX DOMAIN, LEUCINE-RICH REPEAT DOMAIN, L DOMAIN-CONTAINING PROTEIN"/>
    <property type="match status" value="1"/>
</dbReference>
<dbReference type="PANTHER" id="PTHR32212">
    <property type="entry name" value="CYCLIN-LIKE F-BOX"/>
    <property type="match status" value="1"/>
</dbReference>
<name>A0ABQ5EPA0_9ASTR</name>
<sequence>MNLQSPPLSSLSTTTTTYRFTPSLFRTSFRCRRKTTSSELKAAPEVMLSLRKSQQFQHDPANLAARARERMEFEAAAEAVTQGKWGKESQSFSQQILGASAGRGLQFTSGGTEASSSALSHKVTIHDRKRDVLRAMQRILTPRKSNFDSNNEVSSEAVSSSQGTVEPHGSVGAVAGSRAIAQRNTVEFSEAFFDNCTEIDSTEDSIRTGILSKRWRHLWPQLPNLVFEYNVNDEDQIYVICWNNLRTFTITFGRFDDNLFRSIISGSPVLETLVLDSCYGFEVLDISNDSVKNFVICGYSSEMDTL</sequence>
<feature type="region of interest" description="Disordered" evidence="1">
    <location>
        <begin position="145"/>
        <end position="168"/>
    </location>
</feature>
<evidence type="ECO:0000313" key="2">
    <source>
        <dbReference type="EMBL" id="GJT52750.1"/>
    </source>
</evidence>
<dbReference type="EMBL" id="BQNB010016525">
    <property type="protein sequence ID" value="GJT52750.1"/>
    <property type="molecule type" value="Genomic_DNA"/>
</dbReference>
<keyword evidence="3" id="KW-1185">Reference proteome</keyword>
<evidence type="ECO:0000256" key="1">
    <source>
        <dbReference type="SAM" id="MobiDB-lite"/>
    </source>
</evidence>
<feature type="compositionally biased region" description="Low complexity" evidence="1">
    <location>
        <begin position="149"/>
        <end position="161"/>
    </location>
</feature>
<proteinExistence type="predicted"/>
<protein>
    <submittedName>
        <fullName evidence="2">Ubiquitin-activating enzyme E1 1-like protein isoform X2</fullName>
    </submittedName>
</protein>
<comment type="caution">
    <text evidence="2">The sequence shown here is derived from an EMBL/GenBank/DDBJ whole genome shotgun (WGS) entry which is preliminary data.</text>
</comment>
<accession>A0ABQ5EPA0</accession>
<reference evidence="2" key="2">
    <citation type="submission" date="2022-01" db="EMBL/GenBank/DDBJ databases">
        <authorList>
            <person name="Yamashiro T."/>
            <person name="Shiraishi A."/>
            <person name="Satake H."/>
            <person name="Nakayama K."/>
        </authorList>
    </citation>
    <scope>NUCLEOTIDE SEQUENCE</scope>
</reference>
<evidence type="ECO:0000313" key="3">
    <source>
        <dbReference type="Proteomes" id="UP001151760"/>
    </source>
</evidence>
<gene>
    <name evidence="2" type="ORF">Tco_0978907</name>
</gene>
<organism evidence="2 3">
    <name type="scientific">Tanacetum coccineum</name>
    <dbReference type="NCBI Taxonomy" id="301880"/>
    <lineage>
        <taxon>Eukaryota</taxon>
        <taxon>Viridiplantae</taxon>
        <taxon>Streptophyta</taxon>
        <taxon>Embryophyta</taxon>
        <taxon>Tracheophyta</taxon>
        <taxon>Spermatophyta</taxon>
        <taxon>Magnoliopsida</taxon>
        <taxon>eudicotyledons</taxon>
        <taxon>Gunneridae</taxon>
        <taxon>Pentapetalae</taxon>
        <taxon>asterids</taxon>
        <taxon>campanulids</taxon>
        <taxon>Asterales</taxon>
        <taxon>Asteraceae</taxon>
        <taxon>Asteroideae</taxon>
        <taxon>Anthemideae</taxon>
        <taxon>Anthemidinae</taxon>
        <taxon>Tanacetum</taxon>
    </lineage>
</organism>
<dbReference type="Proteomes" id="UP001151760">
    <property type="component" value="Unassembled WGS sequence"/>
</dbReference>
<reference evidence="2" key="1">
    <citation type="journal article" date="2022" name="Int. J. Mol. Sci.">
        <title>Draft Genome of Tanacetum Coccineum: Genomic Comparison of Closely Related Tanacetum-Family Plants.</title>
        <authorList>
            <person name="Yamashiro T."/>
            <person name="Shiraishi A."/>
            <person name="Nakayama K."/>
            <person name="Satake H."/>
        </authorList>
    </citation>
    <scope>NUCLEOTIDE SEQUENCE</scope>
</reference>